<name>T2J061_CROWT</name>
<dbReference type="GO" id="GO:0009295">
    <property type="term" value="C:nucleoid"/>
    <property type="evidence" value="ECO:0007669"/>
    <property type="project" value="TreeGrafter"/>
</dbReference>
<proteinExistence type="inferred from homology"/>
<dbReference type="PROSITE" id="PS50935">
    <property type="entry name" value="SSB"/>
    <property type="match status" value="1"/>
</dbReference>
<feature type="compositionally biased region" description="Basic and acidic residues" evidence="4">
    <location>
        <begin position="135"/>
        <end position="145"/>
    </location>
</feature>
<feature type="region of interest" description="Disordered" evidence="4">
    <location>
        <begin position="116"/>
        <end position="145"/>
    </location>
</feature>
<keyword evidence="1 2" id="KW-0238">DNA-binding</keyword>
<evidence type="ECO:0000256" key="3">
    <source>
        <dbReference type="PIRNR" id="PIRNR002070"/>
    </source>
</evidence>
<reference evidence="5 6" key="1">
    <citation type="submission" date="2013-01" db="EMBL/GenBank/DDBJ databases">
        <authorList>
            <person name="Bench S."/>
        </authorList>
    </citation>
    <scope>NUCLEOTIDE SEQUENCE [LARGE SCALE GENOMIC DNA]</scope>
    <source>
        <strain evidence="5 6">WH 0005</strain>
    </source>
</reference>
<dbReference type="GO" id="GO:0006260">
    <property type="term" value="P:DNA replication"/>
    <property type="evidence" value="ECO:0007669"/>
    <property type="project" value="InterPro"/>
</dbReference>
<feature type="compositionally biased region" description="Low complexity" evidence="4">
    <location>
        <begin position="116"/>
        <end position="132"/>
    </location>
</feature>
<dbReference type="AlphaFoldDB" id="T2J061"/>
<comment type="caution">
    <text evidence="2">Lacks conserved residue(s) required for the propagation of feature annotation.</text>
</comment>
<dbReference type="NCBIfam" id="TIGR00621">
    <property type="entry name" value="ssb"/>
    <property type="match status" value="1"/>
</dbReference>
<sequence length="145" mass="16417">MIILEKLESNMATLNLNQINLVGRIGQEPEIKYFTSGSVLAKVNLAVNRRSKDEAPDWFPLEFWGKQAEIVGNYVQKGSLIGIEGELKLDEWNDKSTGMLRSKPVVRVNRLELLKSANNSTNSNNHSQPTSSETHSQDYHQEDEF</sequence>
<dbReference type="Pfam" id="PF00436">
    <property type="entry name" value="SSB"/>
    <property type="match status" value="1"/>
</dbReference>
<reference evidence="5 6" key="2">
    <citation type="submission" date="2013-09" db="EMBL/GenBank/DDBJ databases">
        <title>Whole genome comparison of six Crocosphaera watsonii strains with differing phenotypes.</title>
        <authorList>
            <person name="Bench S.R."/>
            <person name="Heller P."/>
            <person name="Frank I."/>
            <person name="Arciniega M."/>
            <person name="Shilova I.N."/>
            <person name="Zehr J.P."/>
        </authorList>
    </citation>
    <scope>NUCLEOTIDE SEQUENCE [LARGE SCALE GENOMIC DNA]</scope>
    <source>
        <strain evidence="5 6">WH 0005</strain>
    </source>
</reference>
<comment type="subunit">
    <text evidence="2">Homotetramer.</text>
</comment>
<dbReference type="Proteomes" id="UP000017981">
    <property type="component" value="Unassembled WGS sequence"/>
</dbReference>
<evidence type="ECO:0000256" key="4">
    <source>
        <dbReference type="SAM" id="MobiDB-lite"/>
    </source>
</evidence>
<accession>T2J061</accession>
<gene>
    <name evidence="5" type="ORF">CWATWH0005_4894</name>
</gene>
<dbReference type="NCBIfam" id="NF005674">
    <property type="entry name" value="PRK07459.1"/>
    <property type="match status" value="1"/>
</dbReference>
<dbReference type="PANTHER" id="PTHR10302">
    <property type="entry name" value="SINGLE-STRANDED DNA-BINDING PROTEIN"/>
    <property type="match status" value="1"/>
</dbReference>
<dbReference type="InterPro" id="IPR000424">
    <property type="entry name" value="Primosome_PriB/ssb"/>
</dbReference>
<dbReference type="InterPro" id="IPR012340">
    <property type="entry name" value="NA-bd_OB-fold"/>
</dbReference>
<dbReference type="CDD" id="cd04496">
    <property type="entry name" value="SSB_OBF"/>
    <property type="match status" value="1"/>
</dbReference>
<dbReference type="EMBL" id="CAQL01001015">
    <property type="protein sequence ID" value="CCQ58422.1"/>
    <property type="molecule type" value="Genomic_DNA"/>
</dbReference>
<evidence type="ECO:0000256" key="2">
    <source>
        <dbReference type="HAMAP-Rule" id="MF_00984"/>
    </source>
</evidence>
<dbReference type="PANTHER" id="PTHR10302:SF0">
    <property type="entry name" value="SINGLE-STRANDED DNA-BINDING PROTEIN, MITOCHONDRIAL"/>
    <property type="match status" value="1"/>
</dbReference>
<protein>
    <recommendedName>
        <fullName evidence="2 3">Single-stranded DNA-binding protein</fullName>
        <shortName evidence="2">SSB</shortName>
    </recommendedName>
</protein>
<dbReference type="SUPFAM" id="SSF50249">
    <property type="entry name" value="Nucleic acid-binding proteins"/>
    <property type="match status" value="1"/>
</dbReference>
<evidence type="ECO:0000313" key="5">
    <source>
        <dbReference type="EMBL" id="CCQ58422.1"/>
    </source>
</evidence>
<evidence type="ECO:0000313" key="6">
    <source>
        <dbReference type="Proteomes" id="UP000017981"/>
    </source>
</evidence>
<dbReference type="GO" id="GO:0003697">
    <property type="term" value="F:single-stranded DNA binding"/>
    <property type="evidence" value="ECO:0007669"/>
    <property type="project" value="UniProtKB-UniRule"/>
</dbReference>
<evidence type="ECO:0000256" key="1">
    <source>
        <dbReference type="ARBA" id="ARBA00023125"/>
    </source>
</evidence>
<dbReference type="HAMAP" id="MF_00984">
    <property type="entry name" value="SSB"/>
    <property type="match status" value="1"/>
</dbReference>
<comment type="caution">
    <text evidence="5">The sequence shown here is derived from an EMBL/GenBank/DDBJ whole genome shotgun (WGS) entry which is preliminary data.</text>
</comment>
<dbReference type="Gene3D" id="2.40.50.140">
    <property type="entry name" value="Nucleic acid-binding proteins"/>
    <property type="match status" value="1"/>
</dbReference>
<organism evidence="5 6">
    <name type="scientific">Crocosphaera watsonii WH 0005</name>
    <dbReference type="NCBI Taxonomy" id="423472"/>
    <lineage>
        <taxon>Bacteria</taxon>
        <taxon>Bacillati</taxon>
        <taxon>Cyanobacteriota</taxon>
        <taxon>Cyanophyceae</taxon>
        <taxon>Oscillatoriophycideae</taxon>
        <taxon>Chroococcales</taxon>
        <taxon>Aphanothecaceae</taxon>
        <taxon>Crocosphaera</taxon>
    </lineage>
</organism>
<dbReference type="InterPro" id="IPR011344">
    <property type="entry name" value="ssDNA-bd"/>
</dbReference>
<dbReference type="PIRSF" id="PIRSF002070">
    <property type="entry name" value="SSB"/>
    <property type="match status" value="1"/>
</dbReference>